<protein>
    <recommendedName>
        <fullName evidence="4">Nucleoporin NUP53</fullName>
    </recommendedName>
</protein>
<feature type="region of interest" description="Disordered" evidence="1">
    <location>
        <begin position="254"/>
        <end position="274"/>
    </location>
</feature>
<keyword evidence="3" id="KW-1185">Reference proteome</keyword>
<evidence type="ECO:0000313" key="3">
    <source>
        <dbReference type="Proteomes" id="UP000799324"/>
    </source>
</evidence>
<dbReference type="OrthoDB" id="8033832at2759"/>
<reference evidence="2" key="1">
    <citation type="journal article" date="2020" name="Stud. Mycol.">
        <title>101 Dothideomycetes genomes: a test case for predicting lifestyles and emergence of pathogens.</title>
        <authorList>
            <person name="Haridas S."/>
            <person name="Albert R."/>
            <person name="Binder M."/>
            <person name="Bloem J."/>
            <person name="Labutti K."/>
            <person name="Salamov A."/>
            <person name="Andreopoulos B."/>
            <person name="Baker S."/>
            <person name="Barry K."/>
            <person name="Bills G."/>
            <person name="Bluhm B."/>
            <person name="Cannon C."/>
            <person name="Castanera R."/>
            <person name="Culley D."/>
            <person name="Daum C."/>
            <person name="Ezra D."/>
            <person name="Gonzalez J."/>
            <person name="Henrissat B."/>
            <person name="Kuo A."/>
            <person name="Liang C."/>
            <person name="Lipzen A."/>
            <person name="Lutzoni F."/>
            <person name="Magnuson J."/>
            <person name="Mondo S."/>
            <person name="Nolan M."/>
            <person name="Ohm R."/>
            <person name="Pangilinan J."/>
            <person name="Park H.-J."/>
            <person name="Ramirez L."/>
            <person name="Alfaro M."/>
            <person name="Sun H."/>
            <person name="Tritt A."/>
            <person name="Yoshinaga Y."/>
            <person name="Zwiers L.-H."/>
            <person name="Turgeon B."/>
            <person name="Goodwin S."/>
            <person name="Spatafora J."/>
            <person name="Crous P."/>
            <person name="Grigoriev I."/>
        </authorList>
    </citation>
    <scope>NUCLEOTIDE SEQUENCE</scope>
    <source>
        <strain evidence="2">CBS 122681</strain>
    </source>
</reference>
<dbReference type="Gene3D" id="3.30.70.330">
    <property type="match status" value="1"/>
</dbReference>
<gene>
    <name evidence="2" type="ORF">K491DRAFT_713581</name>
</gene>
<dbReference type="AlphaFoldDB" id="A0A6A6TGQ5"/>
<feature type="region of interest" description="Disordered" evidence="1">
    <location>
        <begin position="24"/>
        <end position="65"/>
    </location>
</feature>
<dbReference type="EMBL" id="MU004315">
    <property type="protein sequence ID" value="KAF2658407.1"/>
    <property type="molecule type" value="Genomic_DNA"/>
</dbReference>
<name>A0A6A6TGQ5_9PLEO</name>
<feature type="compositionally biased region" description="Polar residues" evidence="1">
    <location>
        <begin position="256"/>
        <end position="272"/>
    </location>
</feature>
<organism evidence="2 3">
    <name type="scientific">Lophiostoma macrostomum CBS 122681</name>
    <dbReference type="NCBI Taxonomy" id="1314788"/>
    <lineage>
        <taxon>Eukaryota</taxon>
        <taxon>Fungi</taxon>
        <taxon>Dikarya</taxon>
        <taxon>Ascomycota</taxon>
        <taxon>Pezizomycotina</taxon>
        <taxon>Dothideomycetes</taxon>
        <taxon>Pleosporomycetidae</taxon>
        <taxon>Pleosporales</taxon>
        <taxon>Lophiostomataceae</taxon>
        <taxon>Lophiostoma</taxon>
    </lineage>
</organism>
<evidence type="ECO:0008006" key="4">
    <source>
        <dbReference type="Google" id="ProtNLM"/>
    </source>
</evidence>
<evidence type="ECO:0000256" key="1">
    <source>
        <dbReference type="SAM" id="MobiDB-lite"/>
    </source>
</evidence>
<dbReference type="InterPro" id="IPR012677">
    <property type="entry name" value="Nucleotide-bd_a/b_plait_sf"/>
</dbReference>
<feature type="compositionally biased region" description="Basic residues" evidence="1">
    <location>
        <begin position="43"/>
        <end position="52"/>
    </location>
</feature>
<proteinExistence type="predicted"/>
<dbReference type="Proteomes" id="UP000799324">
    <property type="component" value="Unassembled WGS sequence"/>
</dbReference>
<evidence type="ECO:0000313" key="2">
    <source>
        <dbReference type="EMBL" id="KAF2658407.1"/>
    </source>
</evidence>
<sequence>MQVHAVPDSDRAFDSTGRKLPWGYEYADATQPQRRVPEERGPFGKRRARGTSRSKTATPARKEDQASIENLRFVDSLFEQTKKQEERKRESLRVRNASASLPISASAPNLGEGAALGSSFQAGASTAVAKEPTEILLYGYGNEVQWAAIDYYEKVSNGIIYEDYDRQPPNTRFDFSLSNQRAHSYRSLHKASLRKVNEYVGGNHWIKVTFDSPEAAERACHYSPHVIQGFTVYAERYRGTGPSQGDVPIRALAGSQGASQTASPNTVSSTTLRYGESSATVSSATATGSMPASLIPPRMASEPFLRGSGAFPIDDLDSPTETLVPQSQTAQPVATGAATSLQQQPQEHNRNTLRIRGAKPIKLLPQEKAFLPAPPLWQQTLASMPIIGWVVGSNQGMIGDQVPRKEDGTFDRQNATLYWRAWYAVDSCLGTDFCGVRDAEYDD</sequence>
<accession>A0A6A6TGQ5</accession>